<evidence type="ECO:0000313" key="5">
    <source>
        <dbReference type="EMBL" id="MVA99722.1"/>
    </source>
</evidence>
<dbReference type="Proteomes" id="UP000463224">
    <property type="component" value="Unassembled WGS sequence"/>
</dbReference>
<dbReference type="Pfam" id="PF01558">
    <property type="entry name" value="POR"/>
    <property type="match status" value="1"/>
</dbReference>
<protein>
    <submittedName>
        <fullName evidence="5">Indolepyruvate oxidoreductase subunit beta family protein</fullName>
    </submittedName>
</protein>
<dbReference type="InterPro" id="IPR019752">
    <property type="entry name" value="Pyrv/ketoisovalerate_OxRed_cat"/>
</dbReference>
<accession>A0A844QJH0</accession>
<dbReference type="EMBL" id="WPHG01000007">
    <property type="protein sequence ID" value="MVA99722.1"/>
    <property type="molecule type" value="Genomic_DNA"/>
</dbReference>
<dbReference type="NCBIfam" id="NF006179">
    <property type="entry name" value="PRK08312.1"/>
    <property type="match status" value="1"/>
</dbReference>
<dbReference type="Gene3D" id="3.40.920.10">
    <property type="entry name" value="Pyruvate-ferredoxin oxidoreductase, PFOR, domain III"/>
    <property type="match status" value="1"/>
</dbReference>
<dbReference type="Pfam" id="PF20169">
    <property type="entry name" value="DUF6537"/>
    <property type="match status" value="1"/>
</dbReference>
<feature type="domain" description="DUF6537" evidence="4">
    <location>
        <begin position="264"/>
        <end position="479"/>
    </location>
</feature>
<dbReference type="AlphaFoldDB" id="A0A844QJH0"/>
<evidence type="ECO:0000259" key="4">
    <source>
        <dbReference type="Pfam" id="PF20169"/>
    </source>
</evidence>
<keyword evidence="5" id="KW-0670">Pyruvate</keyword>
<organism evidence="5 6">
    <name type="scientific">Nitratireductor arenosus</name>
    <dbReference type="NCBI Taxonomy" id="2682096"/>
    <lineage>
        <taxon>Bacteria</taxon>
        <taxon>Pseudomonadati</taxon>
        <taxon>Pseudomonadota</taxon>
        <taxon>Alphaproteobacteria</taxon>
        <taxon>Hyphomicrobiales</taxon>
        <taxon>Phyllobacteriaceae</taxon>
        <taxon>Nitratireductor</taxon>
    </lineage>
</organism>
<sequence length="535" mass="57946">MNIAHTPDAGPQTPLPGQHIIKLAILAVGGQGGGVLSDWVVETAEASGYTVQATSVPGVAQRTGATIYSIEMTPRTDRLPVLALMPSPGDVDIVIAAELMEAGRAVMRGLVTPDRTTLIASTHRMLAISEKIAIGNGIADGDAVFATVRDAAKQFIGFDMEKIAADAGTMISASLFGALAGSGALPFERAAFEAAIRKSGRGVDASLRAFGTAFERARDTHASTAANDEPRPVPGPAAPNGPTHLLRQWRGLCDRIAAYPLAMRDMATRGLAKVVDFQDLAYGSDYLDRLDAVLEIDNATGAEVEEWALATAAAKHVANAMAYDDVIRVADRKTRSARFTRIEREIQAPDDAIVQVTEFMHPRGEEVCSMLPTRFGRFIEARPRLLAGLDRMVNRGRRVRTDSLIWFTVLFTLAGLRRWRRRLLRHAKETAHIDEWLTQALQTAPQNYALAVEIVSCRRLIKGYSDTHQRGLSKFDRVLATVPLLVPRQDGGDWLRRLREAALKDEDGGALDGAIKTVRSFAGTGDTLAARVKAD</sequence>
<evidence type="ECO:0000256" key="2">
    <source>
        <dbReference type="SAM" id="MobiDB-lite"/>
    </source>
</evidence>
<dbReference type="RefSeq" id="WP_156715209.1">
    <property type="nucleotide sequence ID" value="NZ_WPHG01000007.1"/>
</dbReference>
<evidence type="ECO:0000256" key="1">
    <source>
        <dbReference type="ARBA" id="ARBA00023002"/>
    </source>
</evidence>
<dbReference type="InterPro" id="IPR052198">
    <property type="entry name" value="IorB_Oxidoreductase"/>
</dbReference>
<name>A0A844QJH0_9HYPH</name>
<gene>
    <name evidence="5" type="ORF">GN330_20930</name>
</gene>
<keyword evidence="1" id="KW-0560">Oxidoreductase</keyword>
<dbReference type="PANTHER" id="PTHR43854:SF1">
    <property type="entry name" value="INDOLEPYRUVATE OXIDOREDUCTASE SUBUNIT IORB"/>
    <property type="match status" value="1"/>
</dbReference>
<evidence type="ECO:0000313" key="6">
    <source>
        <dbReference type="Proteomes" id="UP000463224"/>
    </source>
</evidence>
<comment type="caution">
    <text evidence="5">The sequence shown here is derived from an EMBL/GenBank/DDBJ whole genome shotgun (WGS) entry which is preliminary data.</text>
</comment>
<dbReference type="InterPro" id="IPR046667">
    <property type="entry name" value="DUF6537"/>
</dbReference>
<proteinExistence type="predicted"/>
<keyword evidence="6" id="KW-1185">Reference proteome</keyword>
<evidence type="ECO:0000259" key="3">
    <source>
        <dbReference type="Pfam" id="PF01558"/>
    </source>
</evidence>
<feature type="domain" description="Pyruvate/ketoisovalerate oxidoreductase catalytic" evidence="3">
    <location>
        <begin position="29"/>
        <end position="215"/>
    </location>
</feature>
<dbReference type="SUPFAM" id="SSF53323">
    <property type="entry name" value="Pyruvate-ferredoxin oxidoreductase, PFOR, domain III"/>
    <property type="match status" value="1"/>
</dbReference>
<dbReference type="GO" id="GO:0016903">
    <property type="term" value="F:oxidoreductase activity, acting on the aldehyde or oxo group of donors"/>
    <property type="evidence" value="ECO:0007669"/>
    <property type="project" value="InterPro"/>
</dbReference>
<dbReference type="InterPro" id="IPR002869">
    <property type="entry name" value="Pyrv_flavodox_OxRed_cen"/>
</dbReference>
<reference evidence="5 6" key="1">
    <citation type="submission" date="2019-12" db="EMBL/GenBank/DDBJ databases">
        <title>Nitratireductor arenosus sp. nov., Isolated from sea sand, Jeju island, South Korea.</title>
        <authorList>
            <person name="Kim W."/>
        </authorList>
    </citation>
    <scope>NUCLEOTIDE SEQUENCE [LARGE SCALE GENOMIC DNA]</scope>
    <source>
        <strain evidence="5 6">CAU 1489</strain>
    </source>
</reference>
<dbReference type="PANTHER" id="PTHR43854">
    <property type="entry name" value="INDOLEPYRUVATE OXIDOREDUCTASE SUBUNIT IORB"/>
    <property type="match status" value="1"/>
</dbReference>
<feature type="region of interest" description="Disordered" evidence="2">
    <location>
        <begin position="220"/>
        <end position="241"/>
    </location>
</feature>